<comment type="caution">
    <text evidence="10">The sequence shown here is derived from an EMBL/GenBank/DDBJ whole genome shotgun (WGS) entry which is preliminary data.</text>
</comment>
<dbReference type="Pfam" id="PF05977">
    <property type="entry name" value="MFS_3"/>
    <property type="match status" value="1"/>
</dbReference>
<dbReference type="SUPFAM" id="SSF103473">
    <property type="entry name" value="MFS general substrate transporter"/>
    <property type="match status" value="1"/>
</dbReference>
<dbReference type="GO" id="GO:0022857">
    <property type="term" value="F:transmembrane transporter activity"/>
    <property type="evidence" value="ECO:0007669"/>
    <property type="project" value="InterPro"/>
</dbReference>
<sequence length="495" mass="52275">MFRSLAVRNYRLFAMGQIVSNTGTWMQRVAQDWLVLQLTDGSAIALGVTTALQFLPMLLFGLWGGVLADRYPKRRVLLISQALMGVIALGLGLLALTGTAQVLHVYAFALALGVVTVIDNPTRQTFVVEMVGKHDLANAIALNSAMFQFGRVLGPAVAGLAIAAIGTGPVFLVNAASYIGVLAGLYAMRASELHTTEPVPRAKGQLRAGLSYVNGRADLKLLLVLLAFVSLFGTSLQPTVALMTTQVFQTGAGEFGLAATMLAVGSLGGALLAARRARPRLRLPLLSALAFGAVLIATAFVPNYVGFLLVLVPLGVLLLTFNTAMNAMFQLSVDPQMRGRVMGLYMLLFAGMAPIGAPVFGAIAELSGARAALVVGGAMSVLVAVVITALLARSERVAFQLAFHPWPRLSVTRTPRPVAAVPEPEPAVEPEPERVTPEAAPVGVDVSSAEPEPAPGPASERPCPSDAAPHREERRSHPARPRRSAQRVRRAALPD</sequence>
<evidence type="ECO:0000313" key="11">
    <source>
        <dbReference type="Proteomes" id="UP000237846"/>
    </source>
</evidence>
<dbReference type="InterPro" id="IPR010290">
    <property type="entry name" value="TM_effector"/>
</dbReference>
<proteinExistence type="predicted"/>
<evidence type="ECO:0000313" key="10">
    <source>
        <dbReference type="EMBL" id="PRY00647.1"/>
    </source>
</evidence>
<feature type="transmembrane region" description="Helical" evidence="8">
    <location>
        <begin position="76"/>
        <end position="96"/>
    </location>
</feature>
<dbReference type="Proteomes" id="UP000237846">
    <property type="component" value="Unassembled WGS sequence"/>
</dbReference>
<dbReference type="InterPro" id="IPR036259">
    <property type="entry name" value="MFS_trans_sf"/>
</dbReference>
<feature type="transmembrane region" description="Helical" evidence="8">
    <location>
        <begin position="369"/>
        <end position="392"/>
    </location>
</feature>
<comment type="subcellular location">
    <subcellularLocation>
        <location evidence="1">Cell membrane</location>
        <topology evidence="1">Multi-pass membrane protein</topology>
    </subcellularLocation>
</comment>
<feature type="transmembrane region" description="Helical" evidence="8">
    <location>
        <begin position="341"/>
        <end position="363"/>
    </location>
</feature>
<dbReference type="GO" id="GO:0005886">
    <property type="term" value="C:plasma membrane"/>
    <property type="evidence" value="ECO:0007669"/>
    <property type="project" value="UniProtKB-SubCell"/>
</dbReference>
<dbReference type="CDD" id="cd06173">
    <property type="entry name" value="MFS_MefA_like"/>
    <property type="match status" value="1"/>
</dbReference>
<evidence type="ECO:0000256" key="1">
    <source>
        <dbReference type="ARBA" id="ARBA00004651"/>
    </source>
</evidence>
<evidence type="ECO:0000259" key="9">
    <source>
        <dbReference type="PROSITE" id="PS50850"/>
    </source>
</evidence>
<evidence type="ECO:0000256" key="6">
    <source>
        <dbReference type="ARBA" id="ARBA00023136"/>
    </source>
</evidence>
<evidence type="ECO:0000256" key="5">
    <source>
        <dbReference type="ARBA" id="ARBA00022989"/>
    </source>
</evidence>
<dbReference type="PANTHER" id="PTHR23513">
    <property type="entry name" value="INTEGRAL MEMBRANE EFFLUX PROTEIN-RELATED"/>
    <property type="match status" value="1"/>
</dbReference>
<dbReference type="RefSeq" id="WP_106242404.1">
    <property type="nucleotide sequence ID" value="NZ_PVZC01000002.1"/>
</dbReference>
<keyword evidence="5 8" id="KW-1133">Transmembrane helix</keyword>
<evidence type="ECO:0000256" key="7">
    <source>
        <dbReference type="SAM" id="MobiDB-lite"/>
    </source>
</evidence>
<feature type="transmembrane region" description="Helical" evidence="8">
    <location>
        <begin position="171"/>
        <end position="188"/>
    </location>
</feature>
<feature type="transmembrane region" description="Helical" evidence="8">
    <location>
        <begin position="281"/>
        <end position="301"/>
    </location>
</feature>
<dbReference type="PANTHER" id="PTHR23513:SF11">
    <property type="entry name" value="STAPHYLOFERRIN A TRANSPORTER"/>
    <property type="match status" value="1"/>
</dbReference>
<dbReference type="InterPro" id="IPR020846">
    <property type="entry name" value="MFS_dom"/>
</dbReference>
<protein>
    <submittedName>
        <fullName evidence="10">Putative MFS family arabinose efflux permease</fullName>
    </submittedName>
</protein>
<feature type="transmembrane region" description="Helical" evidence="8">
    <location>
        <begin position="221"/>
        <end position="243"/>
    </location>
</feature>
<feature type="transmembrane region" description="Helical" evidence="8">
    <location>
        <begin position="43"/>
        <end position="64"/>
    </location>
</feature>
<accession>A0A2T0Q9Y3</accession>
<feature type="transmembrane region" description="Helical" evidence="8">
    <location>
        <begin position="307"/>
        <end position="329"/>
    </location>
</feature>
<gene>
    <name evidence="10" type="ORF">CLV72_102278</name>
</gene>
<organism evidence="10 11">
    <name type="scientific">Allonocardiopsis opalescens</name>
    <dbReference type="NCBI Taxonomy" id="1144618"/>
    <lineage>
        <taxon>Bacteria</taxon>
        <taxon>Bacillati</taxon>
        <taxon>Actinomycetota</taxon>
        <taxon>Actinomycetes</taxon>
        <taxon>Streptosporangiales</taxon>
        <taxon>Allonocardiopsis</taxon>
    </lineage>
</organism>
<reference evidence="10 11" key="1">
    <citation type="submission" date="2018-03" db="EMBL/GenBank/DDBJ databases">
        <title>Genomic Encyclopedia of Archaeal and Bacterial Type Strains, Phase II (KMG-II): from individual species to whole genera.</title>
        <authorList>
            <person name="Goeker M."/>
        </authorList>
    </citation>
    <scope>NUCLEOTIDE SEQUENCE [LARGE SCALE GENOMIC DNA]</scope>
    <source>
        <strain evidence="10 11">DSM 45601</strain>
    </source>
</reference>
<dbReference type="AlphaFoldDB" id="A0A2T0Q9Y3"/>
<feature type="compositionally biased region" description="Low complexity" evidence="7">
    <location>
        <begin position="437"/>
        <end position="462"/>
    </location>
</feature>
<feature type="transmembrane region" description="Helical" evidence="8">
    <location>
        <begin position="255"/>
        <end position="274"/>
    </location>
</feature>
<keyword evidence="2" id="KW-0813">Transport</keyword>
<keyword evidence="3" id="KW-1003">Cell membrane</keyword>
<feature type="region of interest" description="Disordered" evidence="7">
    <location>
        <begin position="415"/>
        <end position="495"/>
    </location>
</feature>
<feature type="domain" description="Major facilitator superfamily (MFS) profile" evidence="9">
    <location>
        <begin position="1"/>
        <end position="395"/>
    </location>
</feature>
<keyword evidence="11" id="KW-1185">Reference proteome</keyword>
<evidence type="ECO:0000256" key="2">
    <source>
        <dbReference type="ARBA" id="ARBA00022448"/>
    </source>
</evidence>
<evidence type="ECO:0000256" key="3">
    <source>
        <dbReference type="ARBA" id="ARBA00022475"/>
    </source>
</evidence>
<name>A0A2T0Q9Y3_9ACTN</name>
<dbReference type="Gene3D" id="1.20.1250.20">
    <property type="entry name" value="MFS general substrate transporter like domains"/>
    <property type="match status" value="1"/>
</dbReference>
<keyword evidence="4 8" id="KW-0812">Transmembrane</keyword>
<dbReference type="PROSITE" id="PS50850">
    <property type="entry name" value="MFS"/>
    <property type="match status" value="1"/>
</dbReference>
<evidence type="ECO:0000256" key="4">
    <source>
        <dbReference type="ARBA" id="ARBA00022692"/>
    </source>
</evidence>
<dbReference type="OrthoDB" id="9775268at2"/>
<evidence type="ECO:0000256" key="8">
    <source>
        <dbReference type="SAM" id="Phobius"/>
    </source>
</evidence>
<dbReference type="EMBL" id="PVZC01000002">
    <property type="protein sequence ID" value="PRY00647.1"/>
    <property type="molecule type" value="Genomic_DNA"/>
</dbReference>
<keyword evidence="6 8" id="KW-0472">Membrane</keyword>
<feature type="compositionally biased region" description="Basic residues" evidence="7">
    <location>
        <begin position="477"/>
        <end position="495"/>
    </location>
</feature>